<evidence type="ECO:0000256" key="4">
    <source>
        <dbReference type="ARBA" id="ARBA00022500"/>
    </source>
</evidence>
<dbReference type="InterPro" id="IPR001789">
    <property type="entry name" value="Sig_transdc_resp-reg_receiver"/>
</dbReference>
<keyword evidence="10" id="KW-0378">Hydrolase</keyword>
<dbReference type="GO" id="GO:0005737">
    <property type="term" value="C:cytoplasm"/>
    <property type="evidence" value="ECO:0007669"/>
    <property type="project" value="InterPro"/>
</dbReference>
<dbReference type="InterPro" id="IPR035909">
    <property type="entry name" value="CheB_C"/>
</dbReference>
<dbReference type="InterPro" id="IPR036097">
    <property type="entry name" value="HisK_dim/P_sf"/>
</dbReference>
<dbReference type="CDD" id="cd17574">
    <property type="entry name" value="REC_OmpR"/>
    <property type="match status" value="1"/>
</dbReference>
<dbReference type="InterPro" id="IPR035965">
    <property type="entry name" value="PAS-like_dom_sf"/>
</dbReference>
<dbReference type="InterPro" id="IPR004358">
    <property type="entry name" value="Sig_transdc_His_kin-like_C"/>
</dbReference>
<dbReference type="SUPFAM" id="SSF55874">
    <property type="entry name" value="ATPase domain of HSP90 chaperone/DNA topoisomerase II/histidine kinase"/>
    <property type="match status" value="2"/>
</dbReference>
<dbReference type="PROSITE" id="PS50122">
    <property type="entry name" value="CHEB"/>
    <property type="match status" value="1"/>
</dbReference>
<dbReference type="GO" id="GO:0005886">
    <property type="term" value="C:plasma membrane"/>
    <property type="evidence" value="ECO:0007669"/>
    <property type="project" value="UniProtKB-SubCell"/>
</dbReference>
<dbReference type="Proteomes" id="UP000027451">
    <property type="component" value="Unassembled WGS sequence"/>
</dbReference>
<dbReference type="InterPro" id="IPR003018">
    <property type="entry name" value="GAF"/>
</dbReference>
<dbReference type="InterPro" id="IPR036890">
    <property type="entry name" value="HATPase_C_sf"/>
</dbReference>
<evidence type="ECO:0000256" key="1">
    <source>
        <dbReference type="ARBA" id="ARBA00000085"/>
    </source>
</evidence>
<feature type="active site" evidence="10">
    <location>
        <position position="167"/>
    </location>
</feature>
<dbReference type="Gene3D" id="3.30.450.40">
    <property type="match status" value="2"/>
</dbReference>
<feature type="active site" evidence="10">
    <location>
        <position position="52"/>
    </location>
</feature>
<keyword evidence="7" id="KW-0547">Nucleotide-binding</keyword>
<evidence type="ECO:0000259" key="14">
    <source>
        <dbReference type="PROSITE" id="PS50122"/>
    </source>
</evidence>
<dbReference type="Gene3D" id="1.10.287.130">
    <property type="match status" value="1"/>
</dbReference>
<dbReference type="EMBL" id="JFHD01000034">
    <property type="protein sequence ID" value="KDR26453.1"/>
    <property type="molecule type" value="Genomic_DNA"/>
</dbReference>
<keyword evidence="9" id="KW-0067">ATP-binding</keyword>
<feature type="domain" description="Histidine kinase" evidence="12">
    <location>
        <begin position="595"/>
        <end position="811"/>
    </location>
</feature>
<dbReference type="SUPFAM" id="SSF55785">
    <property type="entry name" value="PYP-like sensor domain (PAS domain)"/>
    <property type="match status" value="1"/>
</dbReference>
<dbReference type="Gene3D" id="3.40.50.180">
    <property type="entry name" value="Methylesterase CheB, C-terminal domain"/>
    <property type="match status" value="1"/>
</dbReference>
<keyword evidence="16" id="KW-1185">Reference proteome</keyword>
<evidence type="ECO:0000256" key="11">
    <source>
        <dbReference type="PROSITE-ProRule" id="PRU00169"/>
    </source>
</evidence>
<gene>
    <name evidence="15" type="ORF">BG60_23065</name>
</gene>
<evidence type="ECO:0000259" key="13">
    <source>
        <dbReference type="PROSITE" id="PS50110"/>
    </source>
</evidence>
<dbReference type="InterPro" id="IPR011102">
    <property type="entry name" value="Sig_transdc_His_kinase_HWE"/>
</dbReference>
<feature type="active site" evidence="10">
    <location>
        <position position="79"/>
    </location>
</feature>
<sequence length="1340" mass="145444">MGVELASHIRASLKDGSFHREEWRVQISDPTSLSRLEQIPESAFDLIVIGASAGGHMATASLVDGLPKDLPLTVVLMMHLPPEATLWVFERLAYRVEWITAGSRIGGRRLMVAPPHAFVELLPDGSFVLSPCPGGAIERPIDRLFESVARSFGPRAIGAILTGLGRDGSLGANALRAAGCRLIVQSQASAEYPQMPAAAIATGAADMVVPLDDIGQVIGEIVCGTPQPRMRSELRAINRTFGDAGEIAHLAREIDWCRTPLGCVLGWPAELQLTVRTAIDSPQAMSILWGSDLIQIYNDRWRVFLGAKHPLALGRPAHETWPEVWTDVLGPIAKGVLTHGEAVAGEDFPIMIDRHGFVEEVFVTFSYSPIRDVQGRVLGVQNTGCETTRNVVAERRTRALHTLAKALADALSRREACERAAAALASAPADLPFALIYLFDETGQQASLAGAAGLEAGCAAAPYTLSMNVRDDGSWPMSAALAASRSGVLTGFAVDDLDCRFPGLEAPVTAPRRSQRPTRALIIPLGTATRARPLGVLILGLSPHRPQDEAHAHFIDLVVQQVSAGIGDALANELERERLARLAEIDRTKTEFFSNVSHEFRTPLTMMLAPLDELLRQHPSLPEKAAANVVVASRNARRLLRLVNSLLDFSAIDVQGRPAVAPINLGRLTADIVSAFSGAIKAAGLDCRVAIDMDMPPVPVNVEMWEKIVSNLISNALKFTFEGHISVRLKAIRLHAELEVIDTGVGIPASELPNVFTRFHRVQKSRARTAEGAGIGLAIVKDLVQRLGGQVSVRSEEHSGTTFQVWIPLTSRLETIERPDLSGREPALAALLADEAARWLRPNGSLEDDDLVELSAATGPKRGRVLVVDDNADVREHLQRLLSARWEVDVAPDGTLALAQAHRHRPELILADVMMPGMDGFALLRAIREDDALRDTPVILLTAYAGEDSAIKGLKAGADDYVAKPFSARELLARVEGQIELSRSRLRTREVNAFLVRFSNAARDLTDPQSMMHLACRMVAGQLDTEQVEWLPIEDCATCEPFASAYERGQSVVISDTQADPRLSATIRQSLAEDGIGAAVFVPVMAEGRLRGLLRVTQRTSRRWMPEMVALVEGVAGRCWAEVERARSAEALRDALEHESALLMELRRRVRGIIAEIISINARTADGAESVERHASLMNGRLQALARIEQALADGLNVEVDLHDIVRLEIDALGETNGKFDIDGEHAALSSEAAETMTMIVHELVVNALEYGALSADGGVVTIRWARVDRSGATWLCFDWTEHGGPVLDASANVRRRGFGTEMIERKVADELNGSGRLELGRNGARCHIEFPLGDTRGRP</sequence>
<feature type="modified residue" description="4-aspartylphosphate" evidence="11">
    <location>
        <position position="912"/>
    </location>
</feature>
<dbReference type="PRINTS" id="PR00344">
    <property type="entry name" value="BCTRLSENSOR"/>
</dbReference>
<evidence type="ECO:0000313" key="15">
    <source>
        <dbReference type="EMBL" id="KDR26453.1"/>
    </source>
</evidence>
<dbReference type="InterPro" id="IPR029016">
    <property type="entry name" value="GAF-like_dom_sf"/>
</dbReference>
<dbReference type="SMART" id="SM00448">
    <property type="entry name" value="REC"/>
    <property type="match status" value="1"/>
</dbReference>
<dbReference type="Gene3D" id="3.40.50.2300">
    <property type="match status" value="1"/>
</dbReference>
<keyword evidence="8" id="KW-0418">Kinase</keyword>
<evidence type="ECO:0000256" key="8">
    <source>
        <dbReference type="ARBA" id="ARBA00022777"/>
    </source>
</evidence>
<dbReference type="Pfam" id="PF02518">
    <property type="entry name" value="HATPase_c"/>
    <property type="match status" value="1"/>
</dbReference>
<dbReference type="InterPro" id="IPR000673">
    <property type="entry name" value="Sig_transdc_resp-reg_Me-estase"/>
</dbReference>
<feature type="domain" description="CheB-type methylesterase" evidence="14">
    <location>
        <begin position="40"/>
        <end position="225"/>
    </location>
</feature>
<dbReference type="SMART" id="SM00387">
    <property type="entry name" value="HATPase_c"/>
    <property type="match status" value="1"/>
</dbReference>
<dbReference type="SMART" id="SM00388">
    <property type="entry name" value="HisKA"/>
    <property type="match status" value="1"/>
</dbReference>
<name>A0A656QDJ3_9BURK</name>
<dbReference type="PANTHER" id="PTHR43547:SF2">
    <property type="entry name" value="HYBRID SIGNAL TRANSDUCTION HISTIDINE KINASE C"/>
    <property type="match status" value="1"/>
</dbReference>
<dbReference type="InterPro" id="IPR011006">
    <property type="entry name" value="CheY-like_superfamily"/>
</dbReference>
<evidence type="ECO:0000256" key="10">
    <source>
        <dbReference type="PROSITE-ProRule" id="PRU00050"/>
    </source>
</evidence>
<evidence type="ECO:0000256" key="2">
    <source>
        <dbReference type="ARBA" id="ARBA00004429"/>
    </source>
</evidence>
<dbReference type="SUPFAM" id="SSF52172">
    <property type="entry name" value="CheY-like"/>
    <property type="match status" value="1"/>
</dbReference>
<dbReference type="GO" id="GO:0000155">
    <property type="term" value="F:phosphorelay sensor kinase activity"/>
    <property type="evidence" value="ECO:0007669"/>
    <property type="project" value="InterPro"/>
</dbReference>
<dbReference type="Pfam" id="PF01590">
    <property type="entry name" value="GAF"/>
    <property type="match status" value="1"/>
</dbReference>
<dbReference type="Pfam" id="PF00072">
    <property type="entry name" value="Response_reg"/>
    <property type="match status" value="1"/>
</dbReference>
<dbReference type="SUPFAM" id="SSF55781">
    <property type="entry name" value="GAF domain-like"/>
    <property type="match status" value="2"/>
</dbReference>
<dbReference type="SMART" id="SM00911">
    <property type="entry name" value="HWE_HK"/>
    <property type="match status" value="1"/>
</dbReference>
<evidence type="ECO:0000313" key="16">
    <source>
        <dbReference type="Proteomes" id="UP000027451"/>
    </source>
</evidence>
<accession>A0A656QDJ3</accession>
<dbReference type="PROSITE" id="PS50109">
    <property type="entry name" value="HIS_KIN"/>
    <property type="match status" value="1"/>
</dbReference>
<protein>
    <recommendedName>
        <fullName evidence="3">histidine kinase</fullName>
        <ecNumber evidence="3">2.7.13.3</ecNumber>
    </recommendedName>
</protein>
<dbReference type="InterPro" id="IPR005467">
    <property type="entry name" value="His_kinase_dom"/>
</dbReference>
<dbReference type="CDD" id="cd00082">
    <property type="entry name" value="HisKA"/>
    <property type="match status" value="1"/>
</dbReference>
<dbReference type="SUPFAM" id="SSF52738">
    <property type="entry name" value="Methylesterase CheB, C-terminal domain"/>
    <property type="match status" value="1"/>
</dbReference>
<comment type="caution">
    <text evidence="15">The sequence shown here is derived from an EMBL/GenBank/DDBJ whole genome shotgun (WGS) entry which is preliminary data.</text>
</comment>
<dbReference type="GO" id="GO:0006935">
    <property type="term" value="P:chemotaxis"/>
    <property type="evidence" value="ECO:0007669"/>
    <property type="project" value="UniProtKB-UniRule"/>
</dbReference>
<comment type="subcellular location">
    <subcellularLocation>
        <location evidence="2">Cell inner membrane</location>
        <topology evidence="2">Multi-pass membrane protein</topology>
    </subcellularLocation>
</comment>
<dbReference type="PROSITE" id="PS50110">
    <property type="entry name" value="RESPONSE_REGULATORY"/>
    <property type="match status" value="1"/>
</dbReference>
<organism evidence="15 16">
    <name type="scientific">Caballeronia zhejiangensis</name>
    <dbReference type="NCBI Taxonomy" id="871203"/>
    <lineage>
        <taxon>Bacteria</taxon>
        <taxon>Pseudomonadati</taxon>
        <taxon>Pseudomonadota</taxon>
        <taxon>Betaproteobacteria</taxon>
        <taxon>Burkholderiales</taxon>
        <taxon>Burkholderiaceae</taxon>
        <taxon>Caballeronia</taxon>
    </lineage>
</organism>
<evidence type="ECO:0000256" key="3">
    <source>
        <dbReference type="ARBA" id="ARBA00012438"/>
    </source>
</evidence>
<reference evidence="15 16" key="1">
    <citation type="submission" date="2014-03" db="EMBL/GenBank/DDBJ databases">
        <title>Draft Genome Sequences of Four Burkholderia Strains.</title>
        <authorList>
            <person name="Liu X.Y."/>
            <person name="Li C.X."/>
            <person name="Xu J.H."/>
        </authorList>
    </citation>
    <scope>NUCLEOTIDE SEQUENCE [LARGE SCALE GENOMIC DNA]</scope>
    <source>
        <strain evidence="15 16">OP-1</strain>
    </source>
</reference>
<evidence type="ECO:0000256" key="6">
    <source>
        <dbReference type="ARBA" id="ARBA00022679"/>
    </source>
</evidence>
<evidence type="ECO:0000256" key="9">
    <source>
        <dbReference type="ARBA" id="ARBA00022840"/>
    </source>
</evidence>
<keyword evidence="6" id="KW-0808">Transferase</keyword>
<dbReference type="Gene3D" id="3.30.565.10">
    <property type="entry name" value="Histidine kinase-like ATPase, C-terminal domain"/>
    <property type="match status" value="2"/>
</dbReference>
<evidence type="ECO:0000259" key="12">
    <source>
        <dbReference type="PROSITE" id="PS50109"/>
    </source>
</evidence>
<dbReference type="GO" id="GO:0000156">
    <property type="term" value="F:phosphorelay response regulator activity"/>
    <property type="evidence" value="ECO:0007669"/>
    <property type="project" value="InterPro"/>
</dbReference>
<evidence type="ECO:0000256" key="5">
    <source>
        <dbReference type="ARBA" id="ARBA00022553"/>
    </source>
</evidence>
<dbReference type="InterPro" id="IPR003661">
    <property type="entry name" value="HisK_dim/P_dom"/>
</dbReference>
<dbReference type="Pfam" id="PF01339">
    <property type="entry name" value="CheB_methylest"/>
    <property type="match status" value="1"/>
</dbReference>
<dbReference type="GO" id="GO:0005524">
    <property type="term" value="F:ATP binding"/>
    <property type="evidence" value="ECO:0007669"/>
    <property type="project" value="UniProtKB-KW"/>
</dbReference>
<dbReference type="InterPro" id="IPR003594">
    <property type="entry name" value="HATPase_dom"/>
</dbReference>
<dbReference type="PANTHER" id="PTHR43547">
    <property type="entry name" value="TWO-COMPONENT HISTIDINE KINASE"/>
    <property type="match status" value="1"/>
</dbReference>
<dbReference type="Pfam" id="PF00512">
    <property type="entry name" value="HisKA"/>
    <property type="match status" value="1"/>
</dbReference>
<proteinExistence type="predicted"/>
<dbReference type="SMART" id="SM00065">
    <property type="entry name" value="GAF"/>
    <property type="match status" value="1"/>
</dbReference>
<feature type="domain" description="Response regulatory" evidence="13">
    <location>
        <begin position="864"/>
        <end position="979"/>
    </location>
</feature>
<evidence type="ECO:0000256" key="7">
    <source>
        <dbReference type="ARBA" id="ARBA00022741"/>
    </source>
</evidence>
<dbReference type="EC" id="2.7.13.3" evidence="3"/>
<comment type="catalytic activity">
    <reaction evidence="1">
        <text>ATP + protein L-histidine = ADP + protein N-phospho-L-histidine.</text>
        <dbReference type="EC" id="2.7.13.3"/>
    </reaction>
</comment>
<dbReference type="Gene3D" id="3.30.450.20">
    <property type="entry name" value="PAS domain"/>
    <property type="match status" value="1"/>
</dbReference>
<dbReference type="GO" id="GO:0008984">
    <property type="term" value="F:protein-glutamate methylesterase activity"/>
    <property type="evidence" value="ECO:0007669"/>
    <property type="project" value="InterPro"/>
</dbReference>
<keyword evidence="4 10" id="KW-0145">Chemotaxis</keyword>
<dbReference type="FunFam" id="3.30.565.10:FF:000006">
    <property type="entry name" value="Sensor histidine kinase WalK"/>
    <property type="match status" value="1"/>
</dbReference>
<keyword evidence="5 11" id="KW-0597">Phosphoprotein</keyword>
<dbReference type="SUPFAM" id="SSF47384">
    <property type="entry name" value="Homodimeric domain of signal transducing histidine kinase"/>
    <property type="match status" value="1"/>
</dbReference>
<dbReference type="Pfam" id="PF07536">
    <property type="entry name" value="HWE_HK"/>
    <property type="match status" value="1"/>
</dbReference>